<comment type="similarity">
    <text evidence="1">Belongs to the CDC123 family.</text>
</comment>
<dbReference type="EMBL" id="AJWK01025539">
    <property type="status" value="NOT_ANNOTATED_CDS"/>
    <property type="molecule type" value="Genomic_DNA"/>
</dbReference>
<dbReference type="VEuPathDB" id="VectorBase:LLOJ007656"/>
<dbReference type="Pfam" id="PF07065">
    <property type="entry name" value="D123"/>
    <property type="match status" value="1"/>
</dbReference>
<dbReference type="GO" id="GO:0005762">
    <property type="term" value="C:mitochondrial large ribosomal subunit"/>
    <property type="evidence" value="ECO:0007669"/>
    <property type="project" value="InterPro"/>
</dbReference>
<dbReference type="Proteomes" id="UP000092461">
    <property type="component" value="Unassembled WGS sequence"/>
</dbReference>
<dbReference type="EMBL" id="AJWK01025542">
    <property type="status" value="NOT_ANNOTATED_CDS"/>
    <property type="molecule type" value="Genomic_DNA"/>
</dbReference>
<accession>A0A1B0CS07</accession>
<dbReference type="InterPro" id="IPR019189">
    <property type="entry name" value="Ribosomal_mL41"/>
</dbReference>
<name>A0A1B0CS07_LUTLO</name>
<dbReference type="VEuPathDB" id="VectorBase:LLONM1_007633"/>
<dbReference type="InterPro" id="IPR009772">
    <property type="entry name" value="CDC123"/>
</dbReference>
<dbReference type="GO" id="GO:0003735">
    <property type="term" value="F:structural constituent of ribosome"/>
    <property type="evidence" value="ECO:0007669"/>
    <property type="project" value="InterPro"/>
</dbReference>
<dbReference type="PANTHER" id="PTHR15323">
    <property type="entry name" value="D123 PROTEIN"/>
    <property type="match status" value="1"/>
</dbReference>
<proteinExistence type="inferred from homology"/>
<reference evidence="2" key="1">
    <citation type="submission" date="2020-05" db="UniProtKB">
        <authorList>
            <consortium name="EnsemblMetazoa"/>
        </authorList>
    </citation>
    <scope>IDENTIFICATION</scope>
    <source>
        <strain evidence="2">Jacobina</strain>
    </source>
</reference>
<evidence type="ECO:0000313" key="2">
    <source>
        <dbReference type="EnsemblMetazoa" id="LLOJ007656-PA"/>
    </source>
</evidence>
<dbReference type="EnsemblMetazoa" id="LLOJ007656-RA">
    <property type="protein sequence ID" value="LLOJ007656-PA"/>
    <property type="gene ID" value="LLOJ007656"/>
</dbReference>
<dbReference type="VEuPathDB" id="VectorBase:LLONM1_006028"/>
<evidence type="ECO:0000256" key="1">
    <source>
        <dbReference type="ARBA" id="ARBA00011047"/>
    </source>
</evidence>
<dbReference type="EMBL" id="AJWK01025541">
    <property type="status" value="NOT_ANNOTATED_CDS"/>
    <property type="molecule type" value="Genomic_DNA"/>
</dbReference>
<sequence length="508" mass="60320">MDSPPKKQEMNILEACSFGNWYEKNFRKFPLYNKRGTRIYKQQRRENLPFCLPIYKYGVRDTGEVIDNVYHEIPEMIPELIVPDLKDCQLKPYVSYKTQEVFQSEFTSEDLFNAVYSKKIIEDFKNSALREDGTPSILGACSFGNWYEKFEKITIKSFLLPIPNDILDYLRDDIIILPRECLPETEEEEEETIDEEEDSTTVSFPEFSGEIQRILRRLPGGAFLKTNWHCARDAHWIMPGQSLRVRNLDEVYQLLKASNFSKMDLSPERGFACGFNFTVVLRKWQEINPANEFRCFVRRHTLIAISPRAWPEYYEHIYQQKSDIIRDICTLFKEYIKNRFPLNDYVFDVVRERKDSVQLVDFAPFNQEYTNSLAFDWLELEDDEKYPANGEDEPEFCYLKENIGIQPKQKEIFGLPNFRKFPLYNKRGTRIYKQQRRENLPFCLPIYKYGVRDTGEVIDNVYHEIPEMIPELIVPDLKDCQLKPYVSYKTQEVFQSEFTSEDLFNAVY</sequence>
<organism evidence="2 3">
    <name type="scientific">Lutzomyia longipalpis</name>
    <name type="common">Sand fly</name>
    <dbReference type="NCBI Taxonomy" id="7200"/>
    <lineage>
        <taxon>Eukaryota</taxon>
        <taxon>Metazoa</taxon>
        <taxon>Ecdysozoa</taxon>
        <taxon>Arthropoda</taxon>
        <taxon>Hexapoda</taxon>
        <taxon>Insecta</taxon>
        <taxon>Pterygota</taxon>
        <taxon>Neoptera</taxon>
        <taxon>Endopterygota</taxon>
        <taxon>Diptera</taxon>
        <taxon>Nematocera</taxon>
        <taxon>Psychodoidea</taxon>
        <taxon>Psychodidae</taxon>
        <taxon>Lutzomyia</taxon>
        <taxon>Lutzomyia</taxon>
    </lineage>
</organism>
<dbReference type="Pfam" id="PF09809">
    <property type="entry name" value="MRP-L27"/>
    <property type="match status" value="2"/>
</dbReference>
<evidence type="ECO:0000313" key="3">
    <source>
        <dbReference type="Proteomes" id="UP000092461"/>
    </source>
</evidence>
<dbReference type="EMBL" id="AJWK01025538">
    <property type="status" value="NOT_ANNOTATED_CDS"/>
    <property type="molecule type" value="Genomic_DNA"/>
</dbReference>
<dbReference type="AlphaFoldDB" id="A0A1B0CS07"/>
<dbReference type="EMBL" id="AJWK01025540">
    <property type="status" value="NOT_ANNOTATED_CDS"/>
    <property type="molecule type" value="Genomic_DNA"/>
</dbReference>
<protein>
    <submittedName>
        <fullName evidence="2">Uncharacterized protein</fullName>
    </submittedName>
</protein>
<dbReference type="PANTHER" id="PTHR15323:SF6">
    <property type="entry name" value="CELL DIVISION CYCLE PROTEIN 123 HOMOLOG"/>
    <property type="match status" value="1"/>
</dbReference>
<keyword evidence="3" id="KW-1185">Reference proteome</keyword>